<evidence type="ECO:0000256" key="1">
    <source>
        <dbReference type="ARBA" id="ARBA00004418"/>
    </source>
</evidence>
<keyword evidence="3" id="KW-0574">Periplasm</keyword>
<gene>
    <name evidence="8" type="ORF">LCGC14_0124120</name>
</gene>
<evidence type="ECO:0000256" key="3">
    <source>
        <dbReference type="ARBA" id="ARBA00022764"/>
    </source>
</evidence>
<feature type="compositionally biased region" description="Acidic residues" evidence="5">
    <location>
        <begin position="748"/>
        <end position="757"/>
    </location>
</feature>
<reference evidence="8" key="1">
    <citation type="journal article" date="2015" name="Nature">
        <title>Complex archaea that bridge the gap between prokaryotes and eukaryotes.</title>
        <authorList>
            <person name="Spang A."/>
            <person name="Saw J.H."/>
            <person name="Jorgensen S.L."/>
            <person name="Zaremba-Niedzwiedzka K."/>
            <person name="Martijn J."/>
            <person name="Lind A.E."/>
            <person name="van Eijk R."/>
            <person name="Schleper C."/>
            <person name="Guy L."/>
            <person name="Ettema T.J."/>
        </authorList>
    </citation>
    <scope>NUCLEOTIDE SEQUENCE</scope>
</reference>
<keyword evidence="4" id="KW-0456">Lyase</keyword>
<evidence type="ECO:0000256" key="4">
    <source>
        <dbReference type="ARBA" id="ARBA00023239"/>
    </source>
</evidence>
<dbReference type="InterPro" id="IPR008397">
    <property type="entry name" value="Alginate_lyase_dom"/>
</dbReference>
<dbReference type="Pfam" id="PF07940">
    <property type="entry name" value="Hepar_II_III_C"/>
    <property type="match status" value="1"/>
</dbReference>
<dbReference type="GO" id="GO:0016829">
    <property type="term" value="F:lyase activity"/>
    <property type="evidence" value="ECO:0007669"/>
    <property type="project" value="UniProtKB-KW"/>
</dbReference>
<dbReference type="PANTHER" id="PTHR39210:SF1">
    <property type="entry name" value="HEPARIN-SULFATE LYASE"/>
    <property type="match status" value="1"/>
</dbReference>
<feature type="domain" description="Heparinase II/III-like C-terminal" evidence="7">
    <location>
        <begin position="412"/>
        <end position="575"/>
    </location>
</feature>
<comment type="subcellular location">
    <subcellularLocation>
        <location evidence="1">Periplasm</location>
    </subcellularLocation>
</comment>
<evidence type="ECO:0000259" key="7">
    <source>
        <dbReference type="Pfam" id="PF07940"/>
    </source>
</evidence>
<dbReference type="Gene3D" id="2.70.98.70">
    <property type="match status" value="1"/>
</dbReference>
<proteinExistence type="predicted"/>
<dbReference type="EMBL" id="LAZR01000039">
    <property type="protein sequence ID" value="KKO00638.1"/>
    <property type="molecule type" value="Genomic_DNA"/>
</dbReference>
<dbReference type="Pfam" id="PF05426">
    <property type="entry name" value="Alginate_lyase"/>
    <property type="match status" value="1"/>
</dbReference>
<evidence type="ECO:0000256" key="5">
    <source>
        <dbReference type="SAM" id="MobiDB-lite"/>
    </source>
</evidence>
<name>A0A0F9VL79_9ZZZZ</name>
<dbReference type="InterPro" id="IPR012480">
    <property type="entry name" value="Hepar_II_III_C"/>
</dbReference>
<dbReference type="GO" id="GO:0042597">
    <property type="term" value="C:periplasmic space"/>
    <property type="evidence" value="ECO:0007669"/>
    <property type="project" value="UniProtKB-SubCell"/>
</dbReference>
<evidence type="ECO:0000313" key="8">
    <source>
        <dbReference type="EMBL" id="KKO00638.1"/>
    </source>
</evidence>
<dbReference type="AlphaFoldDB" id="A0A0F9VL79"/>
<dbReference type="SUPFAM" id="SSF48230">
    <property type="entry name" value="Chondroitin AC/alginate lyase"/>
    <property type="match status" value="1"/>
</dbReference>
<dbReference type="Gene3D" id="1.50.10.100">
    <property type="entry name" value="Chondroitin AC/alginate lyase"/>
    <property type="match status" value="1"/>
</dbReference>
<accession>A0A0F9VL79</accession>
<dbReference type="InterPro" id="IPR008929">
    <property type="entry name" value="Chondroitin_lyas"/>
</dbReference>
<keyword evidence="2" id="KW-0732">Signal</keyword>
<dbReference type="Gene3D" id="1.25.40.10">
    <property type="entry name" value="Tetratricopeptide repeat domain"/>
    <property type="match status" value="1"/>
</dbReference>
<comment type="caution">
    <text evidence="8">The sequence shown here is derived from an EMBL/GenBank/DDBJ whole genome shotgun (WGS) entry which is preliminary data.</text>
</comment>
<organism evidence="8">
    <name type="scientific">marine sediment metagenome</name>
    <dbReference type="NCBI Taxonomy" id="412755"/>
    <lineage>
        <taxon>unclassified sequences</taxon>
        <taxon>metagenomes</taxon>
        <taxon>ecological metagenomes</taxon>
    </lineage>
</organism>
<protein>
    <submittedName>
        <fullName evidence="8">Uncharacterized protein</fullName>
    </submittedName>
</protein>
<dbReference type="PANTHER" id="PTHR39210">
    <property type="entry name" value="HEPARIN-SULFATE LYASE"/>
    <property type="match status" value="1"/>
</dbReference>
<evidence type="ECO:0000256" key="2">
    <source>
        <dbReference type="ARBA" id="ARBA00022729"/>
    </source>
</evidence>
<feature type="region of interest" description="Disordered" evidence="5">
    <location>
        <begin position="741"/>
        <end position="774"/>
    </location>
</feature>
<dbReference type="InterPro" id="IPR011990">
    <property type="entry name" value="TPR-like_helical_dom_sf"/>
</dbReference>
<feature type="domain" description="Alginate lyase" evidence="6">
    <location>
        <begin position="86"/>
        <end position="292"/>
    </location>
</feature>
<evidence type="ECO:0000259" key="6">
    <source>
        <dbReference type="Pfam" id="PF05426"/>
    </source>
</evidence>
<sequence length="823" mass="89567">MKSFPALLVISLVALLIVCPRPAGAQTATMHAGQFPRIEPPTEFPPHPRLFLNQKEIKELRAWIARDAKLRKYLRPFVARMRQAAANPDLPNANKNRNVRVARQANELALAYTLTGKAELAKAAAAILKGYVRLFPSYQVSNYKGKATDSTLAEVQWAAYACGAYDLIYNSGALTEADKTAIEQQVFRPSAEALLACNHAHRSNWRIAGTSGAGVIGFCIGDRDLIDRALNGQRDGAGRLVHGGFVSQMAWSMLADGVYYERALGYTNISLLFYSWMLEAARHSGVDLWHGEFGGSDLDLGSDVDRQFDRKGPKVFKSYFDAICYRTFGDGSVAKVGNDGDGRLKRAHYWAAAWRAYRDPKYARIFNQGLGSAPVGDPLELMFVSPKMPAGKFDLAADAQIGLTGQHTNACTLLPNGGFAILRQSAAPDAVAVAVTYGEYANAHSHPDLLSISLYAAGHVIAPDMKDYKYGHEGHLGWAKQTIAHNTVTVDEVSQYPQGVHQDVWVGDTEQKPAFGRLVLFQPGKRLKVVRAKTDTAYEGVTLDRTIVLVDSVVVDFFRCRSANEHQYDLALHIDGEAAKADVDFKPLAGGRLSDRLGYRVLIDVYRASIPGERVELTYRSGRSGPTTRVTLLPGAPAELIAAKGYPNQAGHRRSVLITRRKGTNVDFVTVMSIAGAGKVRDIQRLTDLPPGLLGVRIDRGAGRTDLVISAERPGTYTVAGQTFTGQVAVLRPGDTKAITADKADDAAATEETDDAAAAETPSTPKPTPPSDEDRARGLVQLAKMYHSRNMTDQAIAKLKTCLEKYPDTEAASQAKALLSAWR</sequence>